<dbReference type="Pfam" id="PF13517">
    <property type="entry name" value="FG-GAP_3"/>
    <property type="match status" value="1"/>
</dbReference>
<dbReference type="SUPFAM" id="SSF55486">
    <property type="entry name" value="Metalloproteases ('zincins'), catalytic domain"/>
    <property type="match status" value="1"/>
</dbReference>
<dbReference type="Pfam" id="PF01400">
    <property type="entry name" value="Astacin"/>
    <property type="match status" value="1"/>
</dbReference>
<keyword evidence="2" id="KW-0378">Hydrolase</keyword>
<evidence type="ECO:0000256" key="1">
    <source>
        <dbReference type="ARBA" id="ARBA00022729"/>
    </source>
</evidence>
<dbReference type="Proteomes" id="UP001221838">
    <property type="component" value="Unassembled WGS sequence"/>
</dbReference>
<dbReference type="InterPro" id="IPR024079">
    <property type="entry name" value="MetalloPept_cat_dom_sf"/>
</dbReference>
<dbReference type="PROSITE" id="PS51864">
    <property type="entry name" value="ASTACIN"/>
    <property type="match status" value="1"/>
</dbReference>
<dbReference type="PRINTS" id="PR00480">
    <property type="entry name" value="ASTACIN"/>
</dbReference>
<feature type="binding site" evidence="2">
    <location>
        <position position="203"/>
    </location>
    <ligand>
        <name>Zn(2+)</name>
        <dbReference type="ChEBI" id="CHEBI:29105"/>
        <note>catalytic</note>
    </ligand>
</feature>
<proteinExistence type="predicted"/>
<feature type="binding site" evidence="2">
    <location>
        <position position="207"/>
    </location>
    <ligand>
        <name>Zn(2+)</name>
        <dbReference type="ChEBI" id="CHEBI:29105"/>
        <note>catalytic</note>
    </ligand>
</feature>
<dbReference type="InterPro" id="IPR006026">
    <property type="entry name" value="Peptidase_Metallo"/>
</dbReference>
<dbReference type="CDD" id="cd04280">
    <property type="entry name" value="ZnMc_astacin_like"/>
    <property type="match status" value="1"/>
</dbReference>
<evidence type="ECO:0000313" key="4">
    <source>
        <dbReference type="EMBL" id="MDC0712195.1"/>
    </source>
</evidence>
<evidence type="ECO:0000256" key="2">
    <source>
        <dbReference type="PROSITE-ProRule" id="PRU01211"/>
    </source>
</evidence>
<keyword evidence="1" id="KW-0732">Signal</keyword>
<dbReference type="PANTHER" id="PTHR10127:SF850">
    <property type="entry name" value="METALLOENDOPEPTIDASE"/>
    <property type="match status" value="1"/>
</dbReference>
<dbReference type="InterPro" id="IPR034035">
    <property type="entry name" value="Astacin-like_dom"/>
</dbReference>
<dbReference type="InterPro" id="IPR028994">
    <property type="entry name" value="Integrin_alpha_N"/>
</dbReference>
<keyword evidence="5" id="KW-1185">Reference proteome</keyword>
<feature type="active site" evidence="2">
    <location>
        <position position="204"/>
    </location>
</feature>
<gene>
    <name evidence="4" type="ORF">POL68_27255</name>
</gene>
<evidence type="ECO:0000259" key="3">
    <source>
        <dbReference type="PROSITE" id="PS51864"/>
    </source>
</evidence>
<dbReference type="Gene3D" id="3.40.390.10">
    <property type="entry name" value="Collagenase (Catalytic Domain)"/>
    <property type="match status" value="1"/>
</dbReference>
<dbReference type="EMBL" id="JAQNDM010000002">
    <property type="protein sequence ID" value="MDC0712195.1"/>
    <property type="molecule type" value="Genomic_DNA"/>
</dbReference>
<dbReference type="InterPro" id="IPR001506">
    <property type="entry name" value="Peptidase_M12A"/>
</dbReference>
<sequence>MTFSIKKHWLMHGVSLTILGTLGCAPPEEDSRVLTADTAQWEWASVPANAPMGTGFLRIGKRLQPQPVNYAIVDGEAFLEGDIRLGSVDAVENESQRLRDSLLNDVSAQSIAISDLRYRWPNAVVPFTIDAALPNQARVTAAIRHWEANTPVRFVQRLAEHSASFPDYVTFQRGSGCSSHVGRKGNQQFVTLADGCSTGNTIHEIGHAIGLWHEQSREDRNRFVRIRLENVQAGHEHNFGQHISDGDDLFGYDFGSIMHYDAFAFSANGQPTIETLGGQVIGQRTGLSFSDIQAATLLYPTMSVYNMTPGFVLLQHETRRRLGLWAVNGTSLIYAAEEPITPEPNWRAVAVGDLNADGNTDIVLQNELTGRIGLWVTNGRMLAGGTEVNSTPGPGWWVAGVGDFNADHRADILLQHETTRALAVWMLNGTNVFSGPLVPITPGPGWRAVAASDLNRDGHADILLQHDTTRTIGVWLMNGVNVAVGTEITSVPGAGWKLTGAEDFNADGRPDLLMQNVTTRTLAVWLLNGRNVVGGGDLNVTPAPGWWAVSRH</sequence>
<dbReference type="SMART" id="SM00235">
    <property type="entry name" value="ZnMc"/>
    <property type="match status" value="1"/>
</dbReference>
<feature type="binding site" evidence="2">
    <location>
        <position position="213"/>
    </location>
    <ligand>
        <name>Zn(2+)</name>
        <dbReference type="ChEBI" id="CHEBI:29105"/>
        <note>catalytic</note>
    </ligand>
</feature>
<comment type="caution">
    <text evidence="2">Lacks conserved residue(s) required for the propagation of feature annotation.</text>
</comment>
<comment type="caution">
    <text evidence="4">The sequence shown here is derived from an EMBL/GenBank/DDBJ whole genome shotgun (WGS) entry which is preliminary data.</text>
</comment>
<keyword evidence="2" id="KW-0482">Metalloprotease</keyword>
<keyword evidence="2" id="KW-0479">Metal-binding</keyword>
<organism evidence="4 5">
    <name type="scientific">Stigmatella ashevillensis</name>
    <dbReference type="NCBI Taxonomy" id="2995309"/>
    <lineage>
        <taxon>Bacteria</taxon>
        <taxon>Pseudomonadati</taxon>
        <taxon>Myxococcota</taxon>
        <taxon>Myxococcia</taxon>
        <taxon>Myxococcales</taxon>
        <taxon>Cystobacterineae</taxon>
        <taxon>Archangiaceae</taxon>
        <taxon>Stigmatella</taxon>
    </lineage>
</organism>
<evidence type="ECO:0000313" key="5">
    <source>
        <dbReference type="Proteomes" id="UP001221838"/>
    </source>
</evidence>
<keyword evidence="2" id="KW-0645">Protease</keyword>
<reference evidence="4 5" key="1">
    <citation type="submission" date="2022-11" db="EMBL/GenBank/DDBJ databases">
        <title>Minimal conservation of predation-associated metabolite biosynthetic gene clusters underscores biosynthetic potential of Myxococcota including descriptions for ten novel species: Archangium lansinium sp. nov., Myxococcus landrumus sp. nov., Nannocystis bai.</title>
        <authorList>
            <person name="Ahearne A."/>
            <person name="Stevens C."/>
            <person name="Dowd S."/>
        </authorList>
    </citation>
    <scope>NUCLEOTIDE SEQUENCE [LARGE SCALE GENOMIC DNA]</scope>
    <source>
        <strain evidence="4 5">NCWAL01</strain>
    </source>
</reference>
<dbReference type="RefSeq" id="WP_272142271.1">
    <property type="nucleotide sequence ID" value="NZ_JAQNDM010000002.1"/>
</dbReference>
<dbReference type="SUPFAM" id="SSF69318">
    <property type="entry name" value="Integrin alpha N-terminal domain"/>
    <property type="match status" value="1"/>
</dbReference>
<keyword evidence="2" id="KW-0862">Zinc</keyword>
<accession>A0ABT5DEV3</accession>
<dbReference type="Gene3D" id="2.130.10.130">
    <property type="entry name" value="Integrin alpha, N-terminal"/>
    <property type="match status" value="1"/>
</dbReference>
<feature type="domain" description="Peptidase M12A" evidence="3">
    <location>
        <begin position="111"/>
        <end position="301"/>
    </location>
</feature>
<dbReference type="InterPro" id="IPR013517">
    <property type="entry name" value="FG-GAP"/>
</dbReference>
<name>A0ABT5DEV3_9BACT</name>
<protein>
    <submittedName>
        <fullName evidence="4">M12 family metallopeptidase</fullName>
    </submittedName>
</protein>
<dbReference type="PANTHER" id="PTHR10127">
    <property type="entry name" value="DISCOIDIN, CUB, EGF, LAMININ , AND ZINC METALLOPROTEASE DOMAIN CONTAINING"/>
    <property type="match status" value="1"/>
</dbReference>
<dbReference type="PROSITE" id="PS51257">
    <property type="entry name" value="PROKAR_LIPOPROTEIN"/>
    <property type="match status" value="1"/>
</dbReference>
<comment type="cofactor">
    <cofactor evidence="2">
        <name>Zn(2+)</name>
        <dbReference type="ChEBI" id="CHEBI:29105"/>
    </cofactor>
    <text evidence="2">Binds 1 zinc ion per subunit.</text>
</comment>